<evidence type="ECO:0000313" key="2">
    <source>
        <dbReference type="EMBL" id="CDQ94396.1"/>
    </source>
</evidence>
<dbReference type="PROSITE" id="PS50297">
    <property type="entry name" value="ANK_REP_REGION"/>
    <property type="match status" value="1"/>
</dbReference>
<dbReference type="AlphaFoldDB" id="A0A060YRP2"/>
<evidence type="ECO:0000313" key="3">
    <source>
        <dbReference type="Proteomes" id="UP000193380"/>
    </source>
</evidence>
<dbReference type="EMBL" id="FR917608">
    <property type="protein sequence ID" value="CDQ94396.1"/>
    <property type="molecule type" value="Genomic_DNA"/>
</dbReference>
<dbReference type="Gene3D" id="1.25.40.20">
    <property type="entry name" value="Ankyrin repeat-containing domain"/>
    <property type="match status" value="1"/>
</dbReference>
<dbReference type="InterPro" id="IPR036770">
    <property type="entry name" value="Ankyrin_rpt-contain_sf"/>
</dbReference>
<dbReference type="GO" id="GO:0005737">
    <property type="term" value="C:cytoplasm"/>
    <property type="evidence" value="ECO:0007669"/>
    <property type="project" value="TreeGrafter"/>
</dbReference>
<dbReference type="Proteomes" id="UP000193380">
    <property type="component" value="Unassembled WGS sequence"/>
</dbReference>
<dbReference type="SUPFAM" id="SSF48403">
    <property type="entry name" value="Ankyrin repeat"/>
    <property type="match status" value="1"/>
</dbReference>
<gene>
    <name evidence="2" type="ORF">GSONMT00040803001</name>
</gene>
<name>A0A060YRP2_ONCMY</name>
<dbReference type="PANTHER" id="PTHR24168:SF24">
    <property type="entry name" value="KN MOTIF AND ANKYRIN REPEAT DOMAIN-CONTAINING PROTEIN 4"/>
    <property type="match status" value="1"/>
</dbReference>
<dbReference type="PROSITE" id="PS50088">
    <property type="entry name" value="ANK_REPEAT"/>
    <property type="match status" value="1"/>
</dbReference>
<organism evidence="2 3">
    <name type="scientific">Oncorhynchus mykiss</name>
    <name type="common">Rainbow trout</name>
    <name type="synonym">Salmo gairdneri</name>
    <dbReference type="NCBI Taxonomy" id="8022"/>
    <lineage>
        <taxon>Eukaryota</taxon>
        <taxon>Metazoa</taxon>
        <taxon>Chordata</taxon>
        <taxon>Craniata</taxon>
        <taxon>Vertebrata</taxon>
        <taxon>Euteleostomi</taxon>
        <taxon>Actinopterygii</taxon>
        <taxon>Neopterygii</taxon>
        <taxon>Teleostei</taxon>
        <taxon>Protacanthopterygii</taxon>
        <taxon>Salmoniformes</taxon>
        <taxon>Salmonidae</taxon>
        <taxon>Salmoninae</taxon>
        <taxon>Oncorhynchus</taxon>
    </lineage>
</organism>
<sequence>MLASLTAPDSSGDMEVVGRLMELGDVNAQASQGGQTALMLAVRHGRGLMVRLLLRCGADTNIQDCQGATALVCACERGHTHIARLLLQAAECDTSVTDRRGRTALSVAQQGSHVDITALLQAHQTHAETSV</sequence>
<reference evidence="2" key="1">
    <citation type="journal article" date="2014" name="Nat. Commun.">
        <title>The rainbow trout genome provides novel insights into evolution after whole-genome duplication in vertebrates.</title>
        <authorList>
            <person name="Berthelot C."/>
            <person name="Brunet F."/>
            <person name="Chalopin D."/>
            <person name="Juanchich A."/>
            <person name="Bernard M."/>
            <person name="Noel B."/>
            <person name="Bento P."/>
            <person name="Da Silva C."/>
            <person name="Labadie K."/>
            <person name="Alberti A."/>
            <person name="Aury J.M."/>
            <person name="Louis A."/>
            <person name="Dehais P."/>
            <person name="Bardou P."/>
            <person name="Montfort J."/>
            <person name="Klopp C."/>
            <person name="Cabau C."/>
            <person name="Gaspin C."/>
            <person name="Thorgaard G.H."/>
            <person name="Boussaha M."/>
            <person name="Quillet E."/>
            <person name="Guyomard R."/>
            <person name="Galiana D."/>
            <person name="Bobe J."/>
            <person name="Volff J.N."/>
            <person name="Genet C."/>
            <person name="Wincker P."/>
            <person name="Jaillon O."/>
            <person name="Roest Crollius H."/>
            <person name="Guiguen Y."/>
        </authorList>
    </citation>
    <scope>NUCLEOTIDE SEQUENCE [LARGE SCALE GENOMIC DNA]</scope>
</reference>
<proteinExistence type="predicted"/>
<dbReference type="GO" id="GO:0005856">
    <property type="term" value="C:cytoskeleton"/>
    <property type="evidence" value="ECO:0007669"/>
    <property type="project" value="TreeGrafter"/>
</dbReference>
<dbReference type="InterPro" id="IPR047184">
    <property type="entry name" value="KANK1-4"/>
</dbReference>
<dbReference type="GO" id="GO:0030837">
    <property type="term" value="P:negative regulation of actin filament polymerization"/>
    <property type="evidence" value="ECO:0007669"/>
    <property type="project" value="InterPro"/>
</dbReference>
<dbReference type="PaxDb" id="8022-A0A060YRP2"/>
<accession>A0A060YRP2</accession>
<reference evidence="2" key="2">
    <citation type="submission" date="2014-03" db="EMBL/GenBank/DDBJ databases">
        <authorList>
            <person name="Genoscope - CEA"/>
        </authorList>
    </citation>
    <scope>NUCLEOTIDE SEQUENCE</scope>
</reference>
<feature type="repeat" description="ANK" evidence="1">
    <location>
        <begin position="33"/>
        <end position="65"/>
    </location>
</feature>
<evidence type="ECO:0000256" key="1">
    <source>
        <dbReference type="PROSITE-ProRule" id="PRU00023"/>
    </source>
</evidence>
<dbReference type="InterPro" id="IPR002110">
    <property type="entry name" value="Ankyrin_rpt"/>
</dbReference>
<dbReference type="Pfam" id="PF12796">
    <property type="entry name" value="Ank_2"/>
    <property type="match status" value="1"/>
</dbReference>
<keyword evidence="1" id="KW-0040">ANK repeat</keyword>
<protein>
    <submittedName>
        <fullName evidence="2">Uncharacterized protein</fullName>
    </submittedName>
</protein>
<dbReference type="PANTHER" id="PTHR24168">
    <property type="entry name" value="KN MOTIF AND ANKYRIN REPEAT DOMAIN-CONTAINING"/>
    <property type="match status" value="1"/>
</dbReference>
<dbReference type="STRING" id="8022.A0A060YRP2"/>
<dbReference type="SMART" id="SM00248">
    <property type="entry name" value="ANK"/>
    <property type="match status" value="2"/>
</dbReference>